<evidence type="ECO:0000313" key="1">
    <source>
        <dbReference type="EMBL" id="BAI61183.1"/>
    </source>
</evidence>
<dbReference type="eggNOG" id="arCOG13220">
    <property type="taxonomic scope" value="Archaea"/>
</dbReference>
<organism evidence="1 2">
    <name type="scientific">Methanocella paludicola (strain DSM 17711 / JCM 13418 / NBRC 101707 / SANAE)</name>
    <dbReference type="NCBI Taxonomy" id="304371"/>
    <lineage>
        <taxon>Archaea</taxon>
        <taxon>Methanobacteriati</taxon>
        <taxon>Methanobacteriota</taxon>
        <taxon>Stenosarchaea group</taxon>
        <taxon>Methanomicrobia</taxon>
        <taxon>Methanocellales</taxon>
        <taxon>Methanocellaceae</taxon>
        <taxon>Methanocella</taxon>
    </lineage>
</organism>
<evidence type="ECO:0000313" key="2">
    <source>
        <dbReference type="Proteomes" id="UP000001882"/>
    </source>
</evidence>
<proteinExistence type="predicted"/>
<reference evidence="1 2" key="1">
    <citation type="journal article" date="2007" name="Appl. Environ. Microbiol.">
        <title>Isolation of key methanogens for global methane emission from rice paddy fields: a novel isolate affiliated with the clone cluster rice cluster I.</title>
        <authorList>
            <person name="Sakai S."/>
            <person name="Imachi H."/>
            <person name="Sekiguchi Y."/>
            <person name="Ohashi A."/>
            <person name="Harada H."/>
            <person name="Kamagata Y."/>
        </authorList>
    </citation>
    <scope>NUCLEOTIDE SEQUENCE [LARGE SCALE GENOMIC DNA]</scope>
    <source>
        <strain evidence="2">DSM 17711 / JCM 13418 / NBRC 101707 / SANAE</strain>
    </source>
</reference>
<sequence length="70" mass="7792">MKRKLLVILLALTVIIGLLFLAAYSGSMEKAKDKKKPTAIPSISIDPYRIPLPIMEHYTPALVKVPFKAK</sequence>
<reference evidence="2" key="3">
    <citation type="journal article" date="2011" name="PLoS ONE">
        <title>Genome sequence of a mesophilic hydrogenotrophic methanogen Methanocella paludicola, the first cultivated representative of the order Methanocellales.</title>
        <authorList>
            <person name="Sakai S."/>
            <person name="Takaki Y."/>
            <person name="Shimamura S."/>
            <person name="Sekine M."/>
            <person name="Tajima T."/>
            <person name="Kosugi H."/>
            <person name="Ichikawa N."/>
            <person name="Tasumi E."/>
            <person name="Hiraki A.T."/>
            <person name="Shimizu A."/>
            <person name="Kato Y."/>
            <person name="Nishiko R."/>
            <person name="Mori K."/>
            <person name="Fujita N."/>
            <person name="Imachi H."/>
            <person name="Takai K."/>
        </authorList>
    </citation>
    <scope>NUCLEOTIDE SEQUENCE [LARGE SCALE GENOMIC DNA]</scope>
    <source>
        <strain evidence="2">DSM 17711 / JCM 13418 / NBRC 101707 / SANAE</strain>
    </source>
</reference>
<protein>
    <submittedName>
        <fullName evidence="1">Uncharacterized protein</fullName>
    </submittedName>
</protein>
<reference evidence="1 2" key="2">
    <citation type="journal article" date="2008" name="Int. J. Syst. Evol. Microbiol.">
        <title>Methanocella paludicola gen. nov., sp. nov., a methane-producing archaeon, the first isolate of the lineage 'Rice Cluster I', and proposal of the new archaeal order Methanocellales ord. nov.</title>
        <authorList>
            <person name="Sakai S."/>
            <person name="Imachi H."/>
            <person name="Hanada S."/>
            <person name="Ohashi A."/>
            <person name="Harada H."/>
            <person name="Kamagata Y."/>
        </authorList>
    </citation>
    <scope>NUCLEOTIDE SEQUENCE [LARGE SCALE GENOMIC DNA]</scope>
    <source>
        <strain evidence="2">DSM 17711 / JCM 13418 / NBRC 101707 / SANAE</strain>
    </source>
</reference>
<dbReference type="KEGG" id="mpd:MCP_1111"/>
<dbReference type="EMBL" id="AP011532">
    <property type="protein sequence ID" value="BAI61183.1"/>
    <property type="molecule type" value="Genomic_DNA"/>
</dbReference>
<gene>
    <name evidence="1" type="ordered locus">MCP_1111</name>
</gene>
<dbReference type="RefSeq" id="WP_012899862.1">
    <property type="nucleotide sequence ID" value="NC_013665.1"/>
</dbReference>
<dbReference type="Proteomes" id="UP000001882">
    <property type="component" value="Chromosome"/>
</dbReference>
<name>D1YXL1_METPS</name>
<dbReference type="AlphaFoldDB" id="D1YXL1"/>
<dbReference type="InParanoid" id="D1YXL1"/>
<dbReference type="GeneID" id="8683234"/>
<dbReference type="STRING" id="304371.MCP_1111"/>
<keyword evidence="2" id="KW-1185">Reference proteome</keyword>
<accession>D1YXL1</accession>